<protein>
    <recommendedName>
        <fullName evidence="3">Helitron helicase-like domain-containing protein</fullName>
    </recommendedName>
</protein>
<organism evidence="1 2">
    <name type="scientific">Triticum urartu</name>
    <name type="common">Red wild einkorn</name>
    <name type="synonym">Crithodium urartu</name>
    <dbReference type="NCBI Taxonomy" id="4572"/>
    <lineage>
        <taxon>Eukaryota</taxon>
        <taxon>Viridiplantae</taxon>
        <taxon>Streptophyta</taxon>
        <taxon>Embryophyta</taxon>
        <taxon>Tracheophyta</taxon>
        <taxon>Spermatophyta</taxon>
        <taxon>Magnoliopsida</taxon>
        <taxon>Liliopsida</taxon>
        <taxon>Poales</taxon>
        <taxon>Poaceae</taxon>
        <taxon>BOP clade</taxon>
        <taxon>Pooideae</taxon>
        <taxon>Triticodae</taxon>
        <taxon>Triticeae</taxon>
        <taxon>Triticinae</taxon>
        <taxon>Triticum</taxon>
    </lineage>
</organism>
<evidence type="ECO:0000313" key="2">
    <source>
        <dbReference type="Proteomes" id="UP000015106"/>
    </source>
</evidence>
<proteinExistence type="predicted"/>
<dbReference type="EnsemblPlants" id="TuG1812G0700004522.01.T02">
    <property type="protein sequence ID" value="TuG1812G0700004522.01.T02"/>
    <property type="gene ID" value="TuG1812G0700004522.01"/>
</dbReference>
<sequence length="331" mass="35045">MAHAPVAARGQGAFEAVAGLVGGRGRAAAGRGRASGRGGCNTRCAPVSNCVAGRADATRRVPIAGAQLVARRRGAARRVPAAGAQHVAGRRGAAWPVPDIGVQPVAGRGGAARRVPATVDQPVTGRGCVARWVPAAVDQPVAGRGGAVRPVTGTGRVVGLGAAVPTRRVPGAGIARHYVPRQPIGFPPRRRTCDGWFPYLSSAVAAANRRKRKGCVEFRRAHYEERVADGTLPKDWHGFSVYVSSEVTRVDRNKQKKRKVSIRPRRPGQEDVVVKGPLPKNWQGFLVGFAESLKVLYTVEFQKHGLPHAHILVWRIGGNDGDGCPVVSCCR</sequence>
<dbReference type="Proteomes" id="UP000015106">
    <property type="component" value="Chromosome 7"/>
</dbReference>
<dbReference type="EnsemblPlants" id="TuG1812G0700004522.01.T01">
    <property type="protein sequence ID" value="TuG1812G0700004522.01.T01"/>
    <property type="gene ID" value="TuG1812G0700004522.01"/>
</dbReference>
<evidence type="ECO:0000313" key="1">
    <source>
        <dbReference type="EnsemblPlants" id="TuG1812G0700004522.01.T02"/>
    </source>
</evidence>
<keyword evidence="2" id="KW-1185">Reference proteome</keyword>
<name>A0A8R7V670_TRIUA</name>
<reference evidence="1" key="3">
    <citation type="submission" date="2022-06" db="UniProtKB">
        <authorList>
            <consortium name="EnsemblPlants"/>
        </authorList>
    </citation>
    <scope>IDENTIFICATION</scope>
</reference>
<reference evidence="2" key="1">
    <citation type="journal article" date="2013" name="Nature">
        <title>Draft genome of the wheat A-genome progenitor Triticum urartu.</title>
        <authorList>
            <person name="Ling H.Q."/>
            <person name="Zhao S."/>
            <person name="Liu D."/>
            <person name="Wang J."/>
            <person name="Sun H."/>
            <person name="Zhang C."/>
            <person name="Fan H."/>
            <person name="Li D."/>
            <person name="Dong L."/>
            <person name="Tao Y."/>
            <person name="Gao C."/>
            <person name="Wu H."/>
            <person name="Li Y."/>
            <person name="Cui Y."/>
            <person name="Guo X."/>
            <person name="Zheng S."/>
            <person name="Wang B."/>
            <person name="Yu K."/>
            <person name="Liang Q."/>
            <person name="Yang W."/>
            <person name="Lou X."/>
            <person name="Chen J."/>
            <person name="Feng M."/>
            <person name="Jian J."/>
            <person name="Zhang X."/>
            <person name="Luo G."/>
            <person name="Jiang Y."/>
            <person name="Liu J."/>
            <person name="Wang Z."/>
            <person name="Sha Y."/>
            <person name="Zhang B."/>
            <person name="Wu H."/>
            <person name="Tang D."/>
            <person name="Shen Q."/>
            <person name="Xue P."/>
            <person name="Zou S."/>
            <person name="Wang X."/>
            <person name="Liu X."/>
            <person name="Wang F."/>
            <person name="Yang Y."/>
            <person name="An X."/>
            <person name="Dong Z."/>
            <person name="Zhang K."/>
            <person name="Zhang X."/>
            <person name="Luo M.C."/>
            <person name="Dvorak J."/>
            <person name="Tong Y."/>
            <person name="Wang J."/>
            <person name="Yang H."/>
            <person name="Li Z."/>
            <person name="Wang D."/>
            <person name="Zhang A."/>
            <person name="Wang J."/>
        </authorList>
    </citation>
    <scope>NUCLEOTIDE SEQUENCE</scope>
    <source>
        <strain evidence="2">cv. G1812</strain>
    </source>
</reference>
<dbReference type="Gramene" id="TuG1812G0700004522.01.T01">
    <property type="protein sequence ID" value="TuG1812G0700004522.01.T01"/>
    <property type="gene ID" value="TuG1812G0700004522.01"/>
</dbReference>
<reference evidence="1" key="2">
    <citation type="submission" date="2018-03" db="EMBL/GenBank/DDBJ databases">
        <title>The Triticum urartu genome reveals the dynamic nature of wheat genome evolution.</title>
        <authorList>
            <person name="Ling H."/>
            <person name="Ma B."/>
            <person name="Shi X."/>
            <person name="Liu H."/>
            <person name="Dong L."/>
            <person name="Sun H."/>
            <person name="Cao Y."/>
            <person name="Gao Q."/>
            <person name="Zheng S."/>
            <person name="Li Y."/>
            <person name="Yu Y."/>
            <person name="Du H."/>
            <person name="Qi M."/>
            <person name="Li Y."/>
            <person name="Yu H."/>
            <person name="Cui Y."/>
            <person name="Wang N."/>
            <person name="Chen C."/>
            <person name="Wu H."/>
            <person name="Zhao Y."/>
            <person name="Zhang J."/>
            <person name="Li Y."/>
            <person name="Zhou W."/>
            <person name="Zhang B."/>
            <person name="Hu W."/>
            <person name="Eijk M."/>
            <person name="Tang J."/>
            <person name="Witsenboer H."/>
            <person name="Zhao S."/>
            <person name="Li Z."/>
            <person name="Zhang A."/>
            <person name="Wang D."/>
            <person name="Liang C."/>
        </authorList>
    </citation>
    <scope>NUCLEOTIDE SEQUENCE [LARGE SCALE GENOMIC DNA]</scope>
    <source>
        <strain evidence="1">cv. G1812</strain>
    </source>
</reference>
<dbReference type="AlphaFoldDB" id="A0A8R7V670"/>
<evidence type="ECO:0008006" key="3">
    <source>
        <dbReference type="Google" id="ProtNLM"/>
    </source>
</evidence>
<dbReference type="Gramene" id="TuG1812G0700004522.01.T02">
    <property type="protein sequence ID" value="TuG1812G0700004522.01.T02"/>
    <property type="gene ID" value="TuG1812G0700004522.01"/>
</dbReference>
<accession>A0A8R7V670</accession>